<dbReference type="EMBL" id="KZ819881">
    <property type="protein sequence ID" value="PWN50977.1"/>
    <property type="molecule type" value="Genomic_DNA"/>
</dbReference>
<evidence type="ECO:0000313" key="1">
    <source>
        <dbReference type="EMBL" id="PWN50977.1"/>
    </source>
</evidence>
<sequence length="461" mass="51452">MASGDREASPANAAAVAHAPMTLETLKSKVSLAKAERTSLRAQLENLKSLPEPGAVEPVERDLVSQELSRELATLEERSILYRICGWTCFEVDLDVGSRARAERLELAKDEEHAKAQNTGIGIRIETFWRGRFFEPYYLVFGSTQQILDIPAIRDGLVSESHLKASSHDIRLLRHTIPHFVPLKELVDKYLYKSTPHSLGVTDDKFGLKMVERLKRLPGLNAFLSQLHTYLQAFVSRRQQALSLRDLALPDRRLPSDGNGIEASGSVAFDQIQIRWSLPRSSTRQEGADAGPPNVDGSSPRRASKRRRGDDGEGFGADDNRADEKSLHQVIEVQIQWDDLRVDRISDRPPNPLDGASSELEQTEEAKEKDYTSAPSGRVKVEQITMPEPSSRFGRKTNSNVGDSAAFEERRSRRPDLEAIFSRSRATDAGEDCLELDDALAEIASKLWTEELSKSTKDQIP</sequence>
<gene>
    <name evidence="1" type="ORF">IE53DRAFT_69447</name>
</gene>
<accession>A0ACD0NYX3</accession>
<proteinExistence type="predicted"/>
<organism evidence="1 2">
    <name type="scientific">Violaceomyces palustris</name>
    <dbReference type="NCBI Taxonomy" id="1673888"/>
    <lineage>
        <taxon>Eukaryota</taxon>
        <taxon>Fungi</taxon>
        <taxon>Dikarya</taxon>
        <taxon>Basidiomycota</taxon>
        <taxon>Ustilaginomycotina</taxon>
        <taxon>Ustilaginomycetes</taxon>
        <taxon>Violaceomycetales</taxon>
        <taxon>Violaceomycetaceae</taxon>
        <taxon>Violaceomyces</taxon>
    </lineage>
</organism>
<name>A0ACD0NYX3_9BASI</name>
<dbReference type="Proteomes" id="UP000245626">
    <property type="component" value="Unassembled WGS sequence"/>
</dbReference>
<protein>
    <submittedName>
        <fullName evidence="1">Uncharacterized protein</fullName>
    </submittedName>
</protein>
<keyword evidence="2" id="KW-1185">Reference proteome</keyword>
<evidence type="ECO:0000313" key="2">
    <source>
        <dbReference type="Proteomes" id="UP000245626"/>
    </source>
</evidence>
<reference evidence="1 2" key="1">
    <citation type="journal article" date="2018" name="Mol. Biol. Evol.">
        <title>Broad Genomic Sampling Reveals a Smut Pathogenic Ancestry of the Fungal Clade Ustilaginomycotina.</title>
        <authorList>
            <person name="Kijpornyongpan T."/>
            <person name="Mondo S.J."/>
            <person name="Barry K."/>
            <person name="Sandor L."/>
            <person name="Lee J."/>
            <person name="Lipzen A."/>
            <person name="Pangilinan J."/>
            <person name="LaButti K."/>
            <person name="Hainaut M."/>
            <person name="Henrissat B."/>
            <person name="Grigoriev I.V."/>
            <person name="Spatafora J.W."/>
            <person name="Aime M.C."/>
        </authorList>
    </citation>
    <scope>NUCLEOTIDE SEQUENCE [LARGE SCALE GENOMIC DNA]</scope>
    <source>
        <strain evidence="1 2">SA 807</strain>
    </source>
</reference>